<gene>
    <name evidence="1" type="ORF">HOLleu_13182</name>
</gene>
<proteinExistence type="predicted"/>
<accession>A0A9Q1CCT6</accession>
<sequence>MISCWKSDGYVRRLEPVNLSLRDCQQPLQQFLVKLASDKEELILFSTGTGTKRLIQI</sequence>
<dbReference type="Proteomes" id="UP001152320">
    <property type="component" value="Chromosome 5"/>
</dbReference>
<keyword evidence="2" id="KW-1185">Reference proteome</keyword>
<organism evidence="1 2">
    <name type="scientific">Holothuria leucospilota</name>
    <name type="common">Black long sea cucumber</name>
    <name type="synonym">Mertensiothuria leucospilota</name>
    <dbReference type="NCBI Taxonomy" id="206669"/>
    <lineage>
        <taxon>Eukaryota</taxon>
        <taxon>Metazoa</taxon>
        <taxon>Echinodermata</taxon>
        <taxon>Eleutherozoa</taxon>
        <taxon>Echinozoa</taxon>
        <taxon>Holothuroidea</taxon>
        <taxon>Aspidochirotacea</taxon>
        <taxon>Aspidochirotida</taxon>
        <taxon>Holothuriidae</taxon>
        <taxon>Holothuria</taxon>
    </lineage>
</organism>
<evidence type="ECO:0000313" key="1">
    <source>
        <dbReference type="EMBL" id="KAJ8042184.1"/>
    </source>
</evidence>
<protein>
    <submittedName>
        <fullName evidence="1">Uncharacterized protein</fullName>
    </submittedName>
</protein>
<evidence type="ECO:0000313" key="2">
    <source>
        <dbReference type="Proteomes" id="UP001152320"/>
    </source>
</evidence>
<dbReference type="EMBL" id="JAIZAY010000005">
    <property type="protein sequence ID" value="KAJ8042184.1"/>
    <property type="molecule type" value="Genomic_DNA"/>
</dbReference>
<comment type="caution">
    <text evidence="1">The sequence shown here is derived from an EMBL/GenBank/DDBJ whole genome shotgun (WGS) entry which is preliminary data.</text>
</comment>
<reference evidence="1" key="1">
    <citation type="submission" date="2021-10" db="EMBL/GenBank/DDBJ databases">
        <title>Tropical sea cucumber genome reveals ecological adaptation and Cuvierian tubules defense mechanism.</title>
        <authorList>
            <person name="Chen T."/>
        </authorList>
    </citation>
    <scope>NUCLEOTIDE SEQUENCE</scope>
    <source>
        <strain evidence="1">Nanhai2018</strain>
        <tissue evidence="1">Muscle</tissue>
    </source>
</reference>
<dbReference type="AlphaFoldDB" id="A0A9Q1CCT6"/>
<name>A0A9Q1CCT6_HOLLE</name>